<proteinExistence type="inferred from homology"/>
<feature type="transmembrane region" description="Helical" evidence="6">
    <location>
        <begin position="162"/>
        <end position="182"/>
    </location>
</feature>
<dbReference type="OMA" id="INFCIYM"/>
<dbReference type="HOGENOM" id="CLU_009313_1_0_1"/>
<dbReference type="Pfam" id="PF00854">
    <property type="entry name" value="PTR2"/>
    <property type="match status" value="1"/>
</dbReference>
<organism evidence="7 8">
    <name type="scientific">Amborella trichopoda</name>
    <dbReference type="NCBI Taxonomy" id="13333"/>
    <lineage>
        <taxon>Eukaryota</taxon>
        <taxon>Viridiplantae</taxon>
        <taxon>Streptophyta</taxon>
        <taxon>Embryophyta</taxon>
        <taxon>Tracheophyta</taxon>
        <taxon>Spermatophyta</taxon>
        <taxon>Magnoliopsida</taxon>
        <taxon>Amborellales</taxon>
        <taxon>Amborellaceae</taxon>
        <taxon>Amborella</taxon>
    </lineage>
</organism>
<accession>W1NQ37</accession>
<dbReference type="Gene3D" id="1.20.1250.20">
    <property type="entry name" value="MFS general substrate transporter like domains"/>
    <property type="match status" value="1"/>
</dbReference>
<reference evidence="8" key="1">
    <citation type="journal article" date="2013" name="Science">
        <title>The Amborella genome and the evolution of flowering plants.</title>
        <authorList>
            <consortium name="Amborella Genome Project"/>
        </authorList>
    </citation>
    <scope>NUCLEOTIDE SEQUENCE [LARGE SCALE GENOMIC DNA]</scope>
</reference>
<feature type="transmembrane region" description="Helical" evidence="6">
    <location>
        <begin position="244"/>
        <end position="265"/>
    </location>
</feature>
<name>W1NQ37_AMBTC</name>
<evidence type="ECO:0000256" key="4">
    <source>
        <dbReference type="ARBA" id="ARBA00022989"/>
    </source>
</evidence>
<comment type="subcellular location">
    <subcellularLocation>
        <location evidence="1">Membrane</location>
        <topology evidence="1">Multi-pass membrane protein</topology>
    </subcellularLocation>
</comment>
<dbReference type="EMBL" id="KI395787">
    <property type="protein sequence ID" value="ERM97847.1"/>
    <property type="molecule type" value="Genomic_DNA"/>
</dbReference>
<keyword evidence="5 6" id="KW-0472">Membrane</keyword>
<dbReference type="InterPro" id="IPR036259">
    <property type="entry name" value="MFS_trans_sf"/>
</dbReference>
<evidence type="ECO:0000313" key="8">
    <source>
        <dbReference type="Proteomes" id="UP000017836"/>
    </source>
</evidence>
<evidence type="ECO:0000256" key="6">
    <source>
        <dbReference type="SAM" id="Phobius"/>
    </source>
</evidence>
<keyword evidence="3 6" id="KW-0812">Transmembrane</keyword>
<evidence type="ECO:0000256" key="1">
    <source>
        <dbReference type="ARBA" id="ARBA00004141"/>
    </source>
</evidence>
<evidence type="ECO:0000256" key="5">
    <source>
        <dbReference type="ARBA" id="ARBA00023136"/>
    </source>
</evidence>
<feature type="transmembrane region" description="Helical" evidence="6">
    <location>
        <begin position="328"/>
        <end position="352"/>
    </location>
</feature>
<evidence type="ECO:0008006" key="9">
    <source>
        <dbReference type="Google" id="ProtNLM"/>
    </source>
</evidence>
<dbReference type="Gramene" id="ERM97847">
    <property type="protein sequence ID" value="ERM97847"/>
    <property type="gene ID" value="AMTR_s00118p00123380"/>
</dbReference>
<feature type="transmembrane region" description="Helical" evidence="6">
    <location>
        <begin position="38"/>
        <end position="57"/>
    </location>
</feature>
<dbReference type="GO" id="GO:0055085">
    <property type="term" value="P:transmembrane transport"/>
    <property type="evidence" value="ECO:0000318"/>
    <property type="project" value="GO_Central"/>
</dbReference>
<feature type="transmembrane region" description="Helical" evidence="6">
    <location>
        <begin position="372"/>
        <end position="397"/>
    </location>
</feature>
<protein>
    <recommendedName>
        <fullName evidence="9">Major facilitator superfamily (MFS) profile domain-containing protein</fullName>
    </recommendedName>
</protein>
<evidence type="ECO:0000313" key="7">
    <source>
        <dbReference type="EMBL" id="ERM97847.1"/>
    </source>
</evidence>
<keyword evidence="4 6" id="KW-1133">Transmembrane helix</keyword>
<keyword evidence="8" id="KW-1185">Reference proteome</keyword>
<gene>
    <name evidence="7" type="ORF">AMTR_s00118p00123380</name>
</gene>
<dbReference type="SUPFAM" id="SSF103473">
    <property type="entry name" value="MFS general substrate transporter"/>
    <property type="match status" value="1"/>
</dbReference>
<comment type="similarity">
    <text evidence="2">Belongs to the major facilitator superfamily. Proton-dependent oligopeptide transporter (POT/PTR) (TC 2.A.17) family.</text>
</comment>
<dbReference type="AlphaFoldDB" id="W1NQ37"/>
<dbReference type="GO" id="GO:0016020">
    <property type="term" value="C:membrane"/>
    <property type="evidence" value="ECO:0000318"/>
    <property type="project" value="GO_Central"/>
</dbReference>
<dbReference type="Proteomes" id="UP000017836">
    <property type="component" value="Unassembled WGS sequence"/>
</dbReference>
<dbReference type="GO" id="GO:0022857">
    <property type="term" value="F:transmembrane transporter activity"/>
    <property type="evidence" value="ECO:0000318"/>
    <property type="project" value="GO_Central"/>
</dbReference>
<evidence type="ECO:0000256" key="2">
    <source>
        <dbReference type="ARBA" id="ARBA00005982"/>
    </source>
</evidence>
<evidence type="ECO:0000256" key="3">
    <source>
        <dbReference type="ARBA" id="ARBA00022692"/>
    </source>
</evidence>
<dbReference type="eggNOG" id="KOG1237">
    <property type="taxonomic scope" value="Eukaryota"/>
</dbReference>
<feature type="transmembrane region" description="Helical" evidence="6">
    <location>
        <begin position="285"/>
        <end position="307"/>
    </location>
</feature>
<sequence length="398" mass="44204">MEDRRGKSSFFNWCYFGVCGGTVVAVSVMAYVQDTLGWGLGFGIPALAMGMGFLVFLKGRGSYRVVRLGGGNPFARIAQVFVAAFRKRKVSFVDRSLGHGDDSLPSASYAPCFYCEDGSGLAHTGQFRYLDKASIPDELDMDTISENQWRLCTLSQVEKVKLLLRMVPIWTSCLMYGVVFAQPSTFFTKQGKTMERTIAYGFQLPAASLRVFISLTAVLLLPVYDRLFAPLCRKLTGKEGGITVLQRMGFGIFLCVLSMVAAGIVETRRLKTASDYGQLDEPSATVPISICWLLPQYVLIGVADVFIKVGLQEFFYDQMPDGLRSLGAAIEMSIVGLGSFMSSILISMIENWSTARGGNWFSDNLNQAHLDYFYWLLALLSGVSLCFYMYFAHLYIFK</sequence>
<feature type="transmembrane region" description="Helical" evidence="6">
    <location>
        <begin position="202"/>
        <end position="224"/>
    </location>
</feature>
<dbReference type="InterPro" id="IPR000109">
    <property type="entry name" value="POT_fam"/>
</dbReference>
<dbReference type="PANTHER" id="PTHR11654">
    <property type="entry name" value="OLIGOPEPTIDE TRANSPORTER-RELATED"/>
    <property type="match status" value="1"/>
</dbReference>
<feature type="transmembrane region" description="Helical" evidence="6">
    <location>
        <begin position="12"/>
        <end position="32"/>
    </location>
</feature>